<feature type="region of interest" description="Disordered" evidence="1">
    <location>
        <begin position="593"/>
        <end position="654"/>
    </location>
</feature>
<feature type="region of interest" description="Disordered" evidence="1">
    <location>
        <begin position="1521"/>
        <end position="1540"/>
    </location>
</feature>
<feature type="compositionally biased region" description="Low complexity" evidence="1">
    <location>
        <begin position="196"/>
        <end position="216"/>
    </location>
</feature>
<feature type="region of interest" description="Disordered" evidence="1">
    <location>
        <begin position="2287"/>
        <end position="2313"/>
    </location>
</feature>
<feature type="region of interest" description="Disordered" evidence="1">
    <location>
        <begin position="392"/>
        <end position="470"/>
    </location>
</feature>
<evidence type="ECO:0000256" key="1">
    <source>
        <dbReference type="SAM" id="MobiDB-lite"/>
    </source>
</evidence>
<feature type="compositionally biased region" description="Basic residues" evidence="1">
    <location>
        <begin position="2120"/>
        <end position="2130"/>
    </location>
</feature>
<feature type="compositionally biased region" description="Basic and acidic residues" evidence="1">
    <location>
        <begin position="1649"/>
        <end position="1658"/>
    </location>
</feature>
<feature type="region of interest" description="Disordered" evidence="1">
    <location>
        <begin position="1446"/>
        <end position="1471"/>
    </location>
</feature>
<feature type="compositionally biased region" description="Polar residues" evidence="1">
    <location>
        <begin position="1617"/>
        <end position="1631"/>
    </location>
</feature>
<feature type="compositionally biased region" description="Basic residues" evidence="1">
    <location>
        <begin position="8"/>
        <end position="29"/>
    </location>
</feature>
<feature type="compositionally biased region" description="Polar residues" evidence="1">
    <location>
        <begin position="1121"/>
        <end position="1131"/>
    </location>
</feature>
<feature type="region of interest" description="Disordered" evidence="1">
    <location>
        <begin position="1113"/>
        <end position="1134"/>
    </location>
</feature>
<feature type="compositionally biased region" description="Polar residues" evidence="1">
    <location>
        <begin position="2039"/>
        <end position="2057"/>
    </location>
</feature>
<dbReference type="EMBL" id="GDHF01000867">
    <property type="protein sequence ID" value="JAI51447.1"/>
    <property type="molecule type" value="Transcribed_RNA"/>
</dbReference>
<feature type="compositionally biased region" description="Basic and acidic residues" evidence="1">
    <location>
        <begin position="2098"/>
        <end position="2118"/>
    </location>
</feature>
<feature type="region of interest" description="Disordered" evidence="1">
    <location>
        <begin position="56"/>
        <end position="79"/>
    </location>
</feature>
<feature type="compositionally biased region" description="Low complexity" evidence="1">
    <location>
        <begin position="2287"/>
        <end position="2306"/>
    </location>
</feature>
<feature type="compositionally biased region" description="Polar residues" evidence="1">
    <location>
        <begin position="1861"/>
        <end position="1870"/>
    </location>
</feature>
<feature type="region of interest" description="Disordered" evidence="1">
    <location>
        <begin position="308"/>
        <end position="375"/>
    </location>
</feature>
<sequence>MEVATTNNHHHNHHHHHQQHQHLGHQLHHPAHRLPMAKAPQQQQQNSLIVSNALSAASDSATRNGNSGGSPRSPFQREVREWQRIDPDTGALLSGRLEADRWINGPLNSYGKISDSQNISQPNGTQHTQRKQLEVLQKRTANGAVQVIRAQTVQTSSSRSWSSSNSNSASTSASASASASPICMQTNVIGSRSILHNHNNSTNNHSNNNNSINSSSKHFHSTLQQHLAEANTHWLQLSPPTIAATVDISEVSTDDDLDKAAAAIAETHYIVDDGEIDDDAAGDGNGDSVVGAGGVDVDAAPCNYSISRSGSAGSGSGGSKGHALSSSAASSSSTLHSQSSGLLVPDTAPSLKLSNLMKSSSGGSSSSNNSTKLNTHKSAVGKVSLNAIVGGAGVSDSNTNNNKTNNSSRVNNDLTESPKSTATTTKSSSEALSGTKTWQSQSQRQQQRSNARHLEQATLYGQNSNSSKTRVGVTDCDDCYAVVADADESQLRYHQHHLQTQQQLRRQQQQQGGGLLSETATPTRRRDLESFRLCGDSNAASTLSASATAGAATADDNAKADDLRLSTRQLRRQQQPFGQLSNSALLQRSHSISTDDLSNEWETNEAVAESNEWRRVSKLRRSFQSSSTANNSANTSKDPTAQEPTSAIRRPYDLPASTVSVSRIRAELESGRRLTTAMRNNHVDLAALESILHGPDRTTDASKRNTLLTAESLKEIRGRLKKLSDESLYKDDFIAYQQPPSADEHIEVQQSVRRKLSTPRLSQMTPEESLEISTPTQQPSSAFKVVGATHTSNDNNETLNNLNQKHTSNSLESRQKATRDISSTEWHSRRKSYGFEKMSPPDSKTMYRMDASTDSGLGRSGELGNWSPTEAAASTAARATVIHFGEPAKTVTSAHYRADKSPVRRTPDEDLLKRHSIAVDESQYVRDNLRKTSQVHLNGFYEPAEPAAKTTLQLSRFEHNAAESNQGLNAGSTLFQRTQNAQKRVEFCKTEVHFAAESGRVNIVETDGKPPPTNNFRRRRRTTSGPLQTLTKTASTAVTTTTAVSTAAATVTTTASNVTHFGDDHQQRHRTIATSVVAYKATLMEPSTVLNDAQAMPATTSVTVSVQKLCDSQHAEGSRGSYASTTSGVDTTDNENDEIAAIRGILKNKPIKPKPYHLGENIDSADALWGVQLKPVSVGGSSGVGIREKEDSPTAALNKSVAERVRIVEKRHEHNAPNGYSTKINLSLDEPAAARDWPSSGAPKLMTNTDSPSIPNNTNRRPSAQELILQDLREHQRMLDEGLKSTSLIIKTMRSANEFDEAMRRLSIASMESNTMPPIVVPTPMLRSNSYQETLRRYSNTSLESTERELTTQTVLNTSTTATSLAAATISRRLSFESQSAFVTPLSLPPAPLVAPRVKLLGSTEVTVSQQLSQLRRMYDIATENANDEDTADSADEEVKSYFCPREQTELSDSGGGTLESSSQEDERAVEYSSGSWSRMKAKRTIWKIEAEERKAVPAVLDKADLPKSNIMSIELHSPQTSLDKRDSFKRNQTPPVAKPRTVTSAVSANEHPQIHVATTVKQTADRFATAEQQRESLKIVKEARGARKLREHELSYFGVPHAHKHDDNETKPKLLPNSNSNTMSMSKRTLPSRQRLTVIGNDDTKSMRRHEANHTDRTTTNTVNETTETQTKAQTATKWQLLNDKPDLLRHSPIAVEPQLTRRTADVQQRERNSTSVERNKRMNTKELRLEDELNDVDEADDPDEHYYENITNEITPVFKVKSPQPYDRKMDVERDAYILSEMNENADLTMKALSDEAAHKDRRRRRSSLHRRDSKPLETIEEKMHTQKPNDSFIAVKMSRGTLASEAKRHARNDKNTRVRTSSQSSVDSCPRARSRSLSSEREYENIRTPKTTRTPTSATTKAQSKTTSKQQHRSSSRESQRSARLPYSSGDEVNPREEQRVRMKSKRSSNTTSGTTGRSSAERRSSNSTRKDTEKHGHHSTTTSSRDVEQRRRAASSTTHASQREERGECVTVPPQQRTASSGRSSSSKRRDEHATSNTVTSGGSNGRHASSRTATEKSRSSANAGVRLLRSLRVGRSDDAKVSSTEQRASGHRSTSEREREKAHEKEREKESQSKSRGHSTSKTQHHSSSSEHHHRVADINTHHLAAHSGSMSSKTREHKKSALTAVEKQHERATTPTYVYENETNLPHTQTDSNCSESIVQTQTTNEAMTHTTQQACNKHAALMSELKTNANSLSNRTLTELHEQHVERLCSTQFDNCTTHNTAAPLPPPRTRRKRLRSLIPIPINPNHTPTMPTPTSSSPSPSPPAPITYEHQIYAQIIPPVTYAPEPTYSNQSTLRKGSLQRFRRKRSALPLPITFPCARKPSQTQSTTSSFAFLPYLPAAPGKRPSDASHIYHNYLLYATPAKVATKPVSLPYAADEMTAFWNADMMYRPERPQRLRTMRSHVSTHHPFGLCTCS</sequence>
<dbReference type="EMBL" id="GDHF01022395">
    <property type="protein sequence ID" value="JAI29919.1"/>
    <property type="molecule type" value="Transcribed_RNA"/>
</dbReference>
<feature type="compositionally biased region" description="Low complexity" evidence="1">
    <location>
        <begin position="793"/>
        <end position="803"/>
    </location>
</feature>
<feature type="compositionally biased region" description="Low complexity" evidence="1">
    <location>
        <begin position="1951"/>
        <end position="1962"/>
    </location>
</feature>
<feature type="compositionally biased region" description="Basic residues" evidence="1">
    <location>
        <begin position="1802"/>
        <end position="1811"/>
    </location>
</feature>
<reference evidence="2" key="1">
    <citation type="submission" date="2015-06" db="EMBL/GenBank/DDBJ databases">
        <authorList>
            <person name="Hoefler B.C."/>
            <person name="Straight P.D."/>
        </authorList>
    </citation>
    <scope>NUCLEOTIDE SEQUENCE</scope>
</reference>
<feature type="region of interest" description="Disordered" evidence="1">
    <location>
        <begin position="1"/>
        <end position="29"/>
    </location>
</feature>
<feature type="region of interest" description="Disordered" evidence="1">
    <location>
        <begin position="150"/>
        <end position="177"/>
    </location>
</feature>
<feature type="region of interest" description="Disordered" evidence="1">
    <location>
        <begin position="111"/>
        <end position="130"/>
    </location>
</feature>
<feature type="compositionally biased region" description="Polar residues" evidence="1">
    <location>
        <begin position="759"/>
        <end position="781"/>
    </location>
</feature>
<feature type="compositionally biased region" description="Polar residues" evidence="1">
    <location>
        <begin position="56"/>
        <end position="65"/>
    </location>
</feature>
<accession>A0A0K8U3X1</accession>
<evidence type="ECO:0000313" key="3">
    <source>
        <dbReference type="EMBL" id="JAI21925.1"/>
    </source>
</evidence>
<feature type="region of interest" description="Disordered" evidence="1">
    <location>
        <begin position="1703"/>
        <end position="1722"/>
    </location>
</feature>
<evidence type="ECO:0000313" key="2">
    <source>
        <dbReference type="EMBL" id="JAI21397.1"/>
    </source>
</evidence>
<feature type="region of interest" description="Disordered" evidence="1">
    <location>
        <begin position="1233"/>
        <end position="1260"/>
    </location>
</feature>
<feature type="compositionally biased region" description="Basic and acidic residues" evidence="1">
    <location>
        <begin position="2133"/>
        <end position="2146"/>
    </location>
</feature>
<feature type="compositionally biased region" description="Low complexity" evidence="1">
    <location>
        <begin position="2069"/>
        <end position="2078"/>
    </location>
</feature>
<feature type="compositionally biased region" description="Low complexity" evidence="1">
    <location>
        <begin position="350"/>
        <end position="375"/>
    </location>
</feature>
<dbReference type="EMBL" id="GDHF01030917">
    <property type="protein sequence ID" value="JAI21397.1"/>
    <property type="molecule type" value="Transcribed_RNA"/>
</dbReference>
<proteinExistence type="predicted"/>
<protein>
    <submittedName>
        <fullName evidence="2">Uncharacterized protein</fullName>
    </submittedName>
</protein>
<feature type="region of interest" description="Disordered" evidence="1">
    <location>
        <begin position="1649"/>
        <end position="1675"/>
    </location>
</feature>
<feature type="compositionally biased region" description="Low complexity" evidence="1">
    <location>
        <begin position="155"/>
        <end position="177"/>
    </location>
</feature>
<organism evidence="2">
    <name type="scientific">Bactrocera latifrons</name>
    <name type="common">Malaysian fruit fly</name>
    <name type="synonym">Chaetodacus latifrons</name>
    <dbReference type="NCBI Taxonomy" id="174628"/>
    <lineage>
        <taxon>Eukaryota</taxon>
        <taxon>Metazoa</taxon>
        <taxon>Ecdysozoa</taxon>
        <taxon>Arthropoda</taxon>
        <taxon>Hexapoda</taxon>
        <taxon>Insecta</taxon>
        <taxon>Pterygota</taxon>
        <taxon>Neoptera</taxon>
        <taxon>Endopterygota</taxon>
        <taxon>Diptera</taxon>
        <taxon>Brachycera</taxon>
        <taxon>Muscomorpha</taxon>
        <taxon>Tephritoidea</taxon>
        <taxon>Tephritidae</taxon>
        <taxon>Bactrocera</taxon>
        <taxon>Bactrocera</taxon>
    </lineage>
</organism>
<feature type="compositionally biased region" description="Low complexity" evidence="1">
    <location>
        <begin position="394"/>
        <end position="449"/>
    </location>
</feature>
<name>A0A0K8U3X1_BACLA</name>
<feature type="compositionally biased region" description="Polar residues" evidence="1">
    <location>
        <begin position="459"/>
        <end position="469"/>
    </location>
</feature>
<feature type="compositionally biased region" description="Low complexity" evidence="1">
    <location>
        <begin position="1891"/>
        <end position="1912"/>
    </location>
</feature>
<evidence type="ECO:0000313" key="4">
    <source>
        <dbReference type="EMBL" id="JAI29919.1"/>
    </source>
</evidence>
<feature type="region of interest" description="Disordered" evidence="1">
    <location>
        <begin position="1004"/>
        <end position="1024"/>
    </location>
</feature>
<dbReference type="OrthoDB" id="8197951at2759"/>
<feature type="compositionally biased region" description="Polar residues" evidence="1">
    <location>
        <begin position="114"/>
        <end position="127"/>
    </location>
</feature>
<feature type="region of interest" description="Disordered" evidence="1">
    <location>
        <begin position="497"/>
        <end position="522"/>
    </location>
</feature>
<feature type="compositionally biased region" description="Low complexity" evidence="1">
    <location>
        <begin position="498"/>
        <end position="510"/>
    </location>
</feature>
<feature type="region of interest" description="Disordered" evidence="1">
    <location>
        <begin position="1793"/>
        <end position="2182"/>
    </location>
</feature>
<feature type="compositionally biased region" description="Basic and acidic residues" evidence="1">
    <location>
        <begin position="1704"/>
        <end position="1722"/>
    </location>
</feature>
<evidence type="ECO:0000313" key="5">
    <source>
        <dbReference type="EMBL" id="JAI51447.1"/>
    </source>
</evidence>
<feature type="region of interest" description="Disordered" evidence="1">
    <location>
        <begin position="194"/>
        <end position="224"/>
    </location>
</feature>
<feature type="compositionally biased region" description="Polar residues" evidence="1">
    <location>
        <begin position="1246"/>
        <end position="1260"/>
    </location>
</feature>
<feature type="compositionally biased region" description="Low complexity" evidence="1">
    <location>
        <begin position="1659"/>
        <end position="1675"/>
    </location>
</feature>
<feature type="compositionally biased region" description="Basic and acidic residues" evidence="1">
    <location>
        <begin position="1881"/>
        <end position="1890"/>
    </location>
</feature>
<dbReference type="EMBL" id="GDHF01030389">
    <property type="protein sequence ID" value="JAI21925.1"/>
    <property type="molecule type" value="Transcribed_RNA"/>
</dbReference>
<feature type="compositionally biased region" description="Basic and acidic residues" evidence="1">
    <location>
        <begin position="1963"/>
        <end position="1978"/>
    </location>
</feature>
<feature type="region of interest" description="Disordered" evidence="1">
    <location>
        <begin position="754"/>
        <end position="844"/>
    </location>
</feature>
<feature type="compositionally biased region" description="Basic and acidic residues" evidence="1">
    <location>
        <begin position="1812"/>
        <end position="1827"/>
    </location>
</feature>
<gene>
    <name evidence="3" type="ORF">c0_g1_i12</name>
    <name evidence="4" type="ORF">c0_g1_i13</name>
    <name evidence="2" type="ORF">c0_g1_i6</name>
    <name evidence="5" type="ORF">c0_g1_i7</name>
</gene>
<feature type="compositionally biased region" description="Low complexity" evidence="1">
    <location>
        <begin position="321"/>
        <end position="343"/>
    </location>
</feature>
<feature type="compositionally biased region" description="Low complexity" evidence="1">
    <location>
        <begin position="625"/>
        <end position="636"/>
    </location>
</feature>
<feature type="region of interest" description="Disordered" evidence="1">
    <location>
        <begin position="1602"/>
        <end position="1631"/>
    </location>
</feature>